<evidence type="ECO:0000259" key="10">
    <source>
        <dbReference type="Pfam" id="PF12680"/>
    </source>
</evidence>
<dbReference type="InterPro" id="IPR014284">
    <property type="entry name" value="RNA_pol_sigma-70_dom"/>
</dbReference>
<comment type="similarity">
    <text evidence="1 7">Belongs to the sigma-70 factor family. ECF subfamily.</text>
</comment>
<dbReference type="SUPFAM" id="SSF88946">
    <property type="entry name" value="Sigma2 domain of RNA polymerase sigma factors"/>
    <property type="match status" value="1"/>
</dbReference>
<dbReference type="PANTHER" id="PTHR43133">
    <property type="entry name" value="RNA POLYMERASE ECF-TYPE SIGMA FACTO"/>
    <property type="match status" value="1"/>
</dbReference>
<dbReference type="NCBIfam" id="NF006089">
    <property type="entry name" value="PRK08241.1"/>
    <property type="match status" value="1"/>
</dbReference>
<evidence type="ECO:0000313" key="11">
    <source>
        <dbReference type="EMBL" id="MBU2665465.1"/>
    </source>
</evidence>
<evidence type="ECO:0000259" key="9">
    <source>
        <dbReference type="Pfam" id="PF08281"/>
    </source>
</evidence>
<proteinExistence type="inferred from homology"/>
<dbReference type="InterPro" id="IPR037401">
    <property type="entry name" value="SnoaL-like"/>
</dbReference>
<dbReference type="InterPro" id="IPR013325">
    <property type="entry name" value="RNA_pol_sigma_r2"/>
</dbReference>
<dbReference type="Proteomes" id="UP001519654">
    <property type="component" value="Unassembled WGS sequence"/>
</dbReference>
<keyword evidence="5 7" id="KW-0238">DNA-binding</keyword>
<evidence type="ECO:0000256" key="1">
    <source>
        <dbReference type="ARBA" id="ARBA00010641"/>
    </source>
</evidence>
<dbReference type="RefSeq" id="WP_215788659.1">
    <property type="nucleotide sequence ID" value="NZ_JAHKKG010000005.1"/>
</dbReference>
<keyword evidence="12" id="KW-1185">Reference proteome</keyword>
<keyword evidence="4 7" id="KW-0731">Sigma factor</keyword>
<evidence type="ECO:0000256" key="6">
    <source>
        <dbReference type="ARBA" id="ARBA00023163"/>
    </source>
</evidence>
<dbReference type="GO" id="GO:0003899">
    <property type="term" value="F:DNA-directed RNA polymerase activity"/>
    <property type="evidence" value="ECO:0007669"/>
    <property type="project" value="UniProtKB-EC"/>
</dbReference>
<reference evidence="11 12" key="1">
    <citation type="submission" date="2021-06" db="EMBL/GenBank/DDBJ databases">
        <title>Actinoplanes lichenicola sp. nov., and Actinoplanes ovalisporus sp. nov., isolated from lichen in Thailand.</title>
        <authorList>
            <person name="Saeng-In P."/>
            <person name="Kanchanasin P."/>
            <person name="Yuki M."/>
            <person name="Kudo T."/>
            <person name="Ohkuma M."/>
            <person name="Phongsopitanun W."/>
            <person name="Tanasupawat S."/>
        </authorList>
    </citation>
    <scope>NUCLEOTIDE SEQUENCE [LARGE SCALE GENOMIC DNA]</scope>
    <source>
        <strain evidence="11 12">NBRC 110975</strain>
    </source>
</reference>
<keyword evidence="3 7" id="KW-0805">Transcription regulation</keyword>
<sequence length="326" mass="36012">MDLADAAERYRGELRVHCYRMLGSYDEAEDLVQEVFLRAWRGRDGFQGRSSLRAWLYRIATNACLDHLDGRARRVLPHHVGPPARFHETRVVPGEVAWLQPFPDDLWVAPRDQGPDEAAVAKETLELAFLAAIQHLPARQRAAVILHDVLGWPARATAEVLDGTVASVNSALQRARATLRTHLPPGRNDWSPARPPSEDDRKLLRRYMEAVERGDLGAMAELLAEDVRTTMPPYAEWFLGRPAVLEALSKSWDADGPDYVGAFRVVEAAANGQLAAATYVRGPGEEAYGGMGIGILVIGDGRITEITAFHTPSLFPVFGLPPTLDR</sequence>
<evidence type="ECO:0000256" key="7">
    <source>
        <dbReference type="RuleBase" id="RU000716"/>
    </source>
</evidence>
<evidence type="ECO:0000256" key="3">
    <source>
        <dbReference type="ARBA" id="ARBA00023015"/>
    </source>
</evidence>
<dbReference type="InterPro" id="IPR032710">
    <property type="entry name" value="NTF2-like_dom_sf"/>
</dbReference>
<protein>
    <recommendedName>
        <fullName evidence="7">RNA polymerase sigma factor</fullName>
    </recommendedName>
</protein>
<evidence type="ECO:0000256" key="2">
    <source>
        <dbReference type="ARBA" id="ARBA00011344"/>
    </source>
</evidence>
<dbReference type="InterPro" id="IPR007627">
    <property type="entry name" value="RNA_pol_sigma70_r2"/>
</dbReference>
<dbReference type="NCBIfam" id="TIGR02937">
    <property type="entry name" value="sigma70-ECF"/>
    <property type="match status" value="1"/>
</dbReference>
<evidence type="ECO:0000256" key="4">
    <source>
        <dbReference type="ARBA" id="ARBA00023082"/>
    </source>
</evidence>
<dbReference type="Gene3D" id="1.10.10.10">
    <property type="entry name" value="Winged helix-like DNA-binding domain superfamily/Winged helix DNA-binding domain"/>
    <property type="match status" value="1"/>
</dbReference>
<dbReference type="SUPFAM" id="SSF54427">
    <property type="entry name" value="NTF2-like"/>
    <property type="match status" value="1"/>
</dbReference>
<dbReference type="Gene3D" id="1.10.1740.10">
    <property type="match status" value="1"/>
</dbReference>
<dbReference type="InterPro" id="IPR000838">
    <property type="entry name" value="RNA_pol_sigma70_ECF_CS"/>
</dbReference>
<keyword evidence="6 7" id="KW-0804">Transcription</keyword>
<dbReference type="NCBIfam" id="TIGR02960">
    <property type="entry name" value="SigX5"/>
    <property type="match status" value="1"/>
</dbReference>
<feature type="domain" description="RNA polymerase sigma factor 70 region 4 type 2" evidence="9">
    <location>
        <begin position="128"/>
        <end position="179"/>
    </location>
</feature>
<evidence type="ECO:0000259" key="8">
    <source>
        <dbReference type="Pfam" id="PF04542"/>
    </source>
</evidence>
<accession>A0ABS5YPV9</accession>
<dbReference type="EMBL" id="JAHKKG010000005">
    <property type="protein sequence ID" value="MBU2665465.1"/>
    <property type="molecule type" value="Genomic_DNA"/>
</dbReference>
<keyword evidence="11" id="KW-0808">Transferase</keyword>
<dbReference type="InterPro" id="IPR013324">
    <property type="entry name" value="RNA_pol_sigma_r3/r4-like"/>
</dbReference>
<comment type="subunit">
    <text evidence="2">Interacts transiently with the RNA polymerase catalytic core formed by RpoA, RpoB, RpoC and RpoZ (2 alpha, 1 beta, 1 beta' and 1 omega subunit) to form the RNA polymerase holoenzyme that can initiate transcription.</text>
</comment>
<dbReference type="PANTHER" id="PTHR43133:SF65">
    <property type="entry name" value="ECF RNA POLYMERASE SIGMA FACTOR SIGG"/>
    <property type="match status" value="1"/>
</dbReference>
<name>A0ABS5YPV9_9ACTN</name>
<dbReference type="InterPro" id="IPR039425">
    <property type="entry name" value="RNA_pol_sigma-70-like"/>
</dbReference>
<comment type="caution">
    <text evidence="11">The sequence shown here is derived from an EMBL/GenBank/DDBJ whole genome shotgun (WGS) entry which is preliminary data.</text>
</comment>
<keyword evidence="11" id="KW-0548">Nucleotidyltransferase</keyword>
<dbReference type="PROSITE" id="PS01063">
    <property type="entry name" value="SIGMA70_ECF"/>
    <property type="match status" value="1"/>
</dbReference>
<dbReference type="InterPro" id="IPR036388">
    <property type="entry name" value="WH-like_DNA-bd_sf"/>
</dbReference>
<organism evidence="11 12">
    <name type="scientific">Paractinoplanes bogorensis</name>
    <dbReference type="NCBI Taxonomy" id="1610840"/>
    <lineage>
        <taxon>Bacteria</taxon>
        <taxon>Bacillati</taxon>
        <taxon>Actinomycetota</taxon>
        <taxon>Actinomycetes</taxon>
        <taxon>Micromonosporales</taxon>
        <taxon>Micromonosporaceae</taxon>
        <taxon>Paractinoplanes</taxon>
    </lineage>
</organism>
<dbReference type="SUPFAM" id="SSF88659">
    <property type="entry name" value="Sigma3 and sigma4 domains of RNA polymerase sigma factors"/>
    <property type="match status" value="1"/>
</dbReference>
<dbReference type="InterPro" id="IPR013249">
    <property type="entry name" value="RNA_pol_sigma70_r4_t2"/>
</dbReference>
<evidence type="ECO:0000313" key="12">
    <source>
        <dbReference type="Proteomes" id="UP001519654"/>
    </source>
</evidence>
<dbReference type="Gene3D" id="3.10.450.50">
    <property type="match status" value="1"/>
</dbReference>
<dbReference type="Pfam" id="PF04542">
    <property type="entry name" value="Sigma70_r2"/>
    <property type="match status" value="1"/>
</dbReference>
<gene>
    <name evidence="11" type="ORF">KOI35_18315</name>
</gene>
<evidence type="ECO:0000256" key="5">
    <source>
        <dbReference type="ARBA" id="ARBA00023125"/>
    </source>
</evidence>
<dbReference type="InterPro" id="IPR014305">
    <property type="entry name" value="RNA_pol_sigma-G_actinobac"/>
</dbReference>
<feature type="domain" description="SnoaL-like" evidence="10">
    <location>
        <begin position="204"/>
        <end position="306"/>
    </location>
</feature>
<dbReference type="Pfam" id="PF12680">
    <property type="entry name" value="SnoaL_2"/>
    <property type="match status" value="1"/>
</dbReference>
<dbReference type="Pfam" id="PF08281">
    <property type="entry name" value="Sigma70_r4_2"/>
    <property type="match status" value="1"/>
</dbReference>
<feature type="domain" description="RNA polymerase sigma-70 region 2" evidence="8">
    <location>
        <begin position="8"/>
        <end position="73"/>
    </location>
</feature>